<dbReference type="Pfam" id="PF12449">
    <property type="entry name" value="DUF3684"/>
    <property type="match status" value="1"/>
</dbReference>
<feature type="region of interest" description="Disordered" evidence="1">
    <location>
        <begin position="1443"/>
        <end position="1470"/>
    </location>
</feature>
<dbReference type="InterPro" id="IPR058210">
    <property type="entry name" value="SACS/Nov_dom"/>
</dbReference>
<sequence length="1490" mass="169147">MHEEVAVEVNQRDLVDKVLARYPEEFTVFRELLQNADDAGAKSFEIVFQKSYVDKCASNGTKPDLDSVKVCKWLVKNDGAAFEENDWKRLTKIAEGNPDERKIGAFGVGFYSVFSVTDKPIVKSSGKMVSLYYKDGGDKLYVKSEKCTSDNWTVIEMELKQESVIPRIFELTRFLVTSMTFLVNVERVTIFLDNIELSRVIKSRKLDQSITIPKHMVTTSRDGTMSIDSVKLISQEVRVVFPENLVGAPKKPTVRVDLEESERNPTKSRSFFSTKTEEEAASKLNGKVGAPRYPGATSEASQKGGAEFSTKCSIYSANVSVSAKGDLEAGLKFATKKKPPKSFSFETVFFSKEEHDKQNREEDDNSGFGSVFRGPQGFCPRLRGEHAARIFIGQSTAQTTGMVCHMSGRFIPTVERGSIDLANGHVAKWNEEVLYVGGFLARVAYDSEMSRIHHAWPTVGSVVATELAMYTMKSFTFHLSTPDSKVSTIIKNAFFHSSETNNFPLLSDRGVRHTKDIRLYHVDFAPFMQNTPVLPVALRTEIEIMVKDLPEKLRVRPYTFNDVVRELESRCLTESEMAACLRWWTNTFGSHGPLSEDQKKRRNELLKAGKALSGGKEINLSVIKTFIEGRMLNVRNPDDPLPEDTIPPALIQGLNNPQRIREALGWQEMQIAHWLLHLRDGDLDQAYSITRTPNFAFHTLTVLSNLWHGLPDASHFEIQGILEDVACIPTTSPNGSSMHRPKEAYFPEADVFRDLPVVRQELLSDPRMVNMLEFLGVQKRCDIDTFISKAMKDVRWDAIDLARYLLSSMDYAHHVMQLELFPCSDGERRCIRNVFAATDINRRLKLPVINCDYWDSSYEAQFLVRYGLREYPTIEELIQIASLPSESDLPARQTAFAYLCGPQYEAKLEKEFDPTKFASYAFIPGIRNDKQCLIPHEEVFSDPEWRLFGFGRLTNQDKKIIAKLKIRERPTATTLFQVLKSNPPKDHSMAARWFGFLAAKGGKWFINTGAIVHADEIFLVFSAGEFDKIADLPIVPVSKSASEGQELEYVTPRECFLKSKSDPENPFYQRLFKFVDFGPNANAFLRACGVKERPECIDILKVLLEDPKTFLETAGDSEKYLAELRMIAVGHKSLPRLLVEKMRKTSIYLGFRRRRCPEESDDYKLCRVDEVLVADDMESCRTFGGCIFIAPLEELLEKFYSEMGVKSLSSCIEYAVNPSRELQRSSNANDLRQSITDKIPIFLHEFDEQRFKEKMRVLRWGDDTQFFVRACGHLRVTKRLKFAHATEVHGREQYSTELTAETQSQKDRGHVLWIKDPKADSYDIAAALCRMLFSTYKKNDVLSLMTILDTPIDVLERRGYDVKRILKEYEDNLHKNGPGKNITDDPKAQNTTPSPNGGAPAPSRTVVPKKLTKWLHWLRKDPKLGEVKQSDIAESIKKVNDVMKEEGGKDDKHISNREQVGGGKKQKNVGYCDEKKVAENDLEECSTCPT</sequence>
<gene>
    <name evidence="3" type="ORF">AZE42_03358</name>
</gene>
<dbReference type="InterPro" id="IPR036890">
    <property type="entry name" value="HATPase_C_sf"/>
</dbReference>
<evidence type="ECO:0000313" key="3">
    <source>
        <dbReference type="EMBL" id="OJA08565.1"/>
    </source>
</evidence>
<dbReference type="EMBL" id="LVVM01006278">
    <property type="protein sequence ID" value="OJA08565.1"/>
    <property type="molecule type" value="Genomic_DNA"/>
</dbReference>
<accession>A0A1J8PHW9</accession>
<dbReference type="NCBIfam" id="NF047352">
    <property type="entry name" value="P_loop_sacsin"/>
    <property type="match status" value="1"/>
</dbReference>
<name>A0A1J8PHW9_9AGAM</name>
<evidence type="ECO:0000313" key="4">
    <source>
        <dbReference type="Proteomes" id="UP000183567"/>
    </source>
</evidence>
<feature type="compositionally biased region" description="Basic and acidic residues" evidence="1">
    <location>
        <begin position="256"/>
        <end position="265"/>
    </location>
</feature>
<dbReference type="PANTHER" id="PTHR47839:SF1">
    <property type="entry name" value="DOMAIN PROTEIN, PUTATIVE (AFU_ORTHOLOGUE AFUA_6G04830)-RELATED"/>
    <property type="match status" value="1"/>
</dbReference>
<dbReference type="SUPFAM" id="SSF55874">
    <property type="entry name" value="ATPase domain of HSP90 chaperone/DNA topoisomerase II/histidine kinase"/>
    <property type="match status" value="1"/>
</dbReference>
<evidence type="ECO:0000256" key="1">
    <source>
        <dbReference type="SAM" id="MobiDB-lite"/>
    </source>
</evidence>
<dbReference type="STRING" id="180088.A0A1J8PHW9"/>
<dbReference type="OrthoDB" id="10031156at2759"/>
<dbReference type="Pfam" id="PF25794">
    <property type="entry name" value="SACS"/>
    <property type="match status" value="1"/>
</dbReference>
<feature type="region of interest" description="Disordered" evidence="1">
    <location>
        <begin position="256"/>
        <end position="303"/>
    </location>
</feature>
<dbReference type="PANTHER" id="PTHR47839">
    <property type="entry name" value="DOMAIN PROTEIN, PUTATIVE (AFU_ORTHOLOGUE AFUA_6G04830)-RELATED"/>
    <property type="match status" value="1"/>
</dbReference>
<organism evidence="3 4">
    <name type="scientific">Rhizopogon vesiculosus</name>
    <dbReference type="NCBI Taxonomy" id="180088"/>
    <lineage>
        <taxon>Eukaryota</taxon>
        <taxon>Fungi</taxon>
        <taxon>Dikarya</taxon>
        <taxon>Basidiomycota</taxon>
        <taxon>Agaricomycotina</taxon>
        <taxon>Agaricomycetes</taxon>
        <taxon>Agaricomycetidae</taxon>
        <taxon>Boletales</taxon>
        <taxon>Suillineae</taxon>
        <taxon>Rhizopogonaceae</taxon>
        <taxon>Rhizopogon</taxon>
    </lineage>
</organism>
<feature type="domain" description="Sacsin/Nov" evidence="2">
    <location>
        <begin position="15"/>
        <end position="129"/>
    </location>
</feature>
<dbReference type="Proteomes" id="UP000183567">
    <property type="component" value="Unassembled WGS sequence"/>
</dbReference>
<protein>
    <recommendedName>
        <fullName evidence="2">Sacsin/Nov domain-containing protein</fullName>
    </recommendedName>
</protein>
<keyword evidence="4" id="KW-1185">Reference proteome</keyword>
<feature type="compositionally biased region" description="Basic and acidic residues" evidence="1">
    <location>
        <begin position="1443"/>
        <end position="1456"/>
    </location>
</feature>
<evidence type="ECO:0000259" key="2">
    <source>
        <dbReference type="Pfam" id="PF25794"/>
    </source>
</evidence>
<reference evidence="3 4" key="1">
    <citation type="submission" date="2016-03" db="EMBL/GenBank/DDBJ databases">
        <title>Comparative genomics of the ectomycorrhizal sister species Rhizopogon vinicolor and Rhizopogon vesiculosus (Basidiomycota: Boletales) reveals a divergence of the mating type B locus.</title>
        <authorList>
            <person name="Mujic A.B."/>
            <person name="Kuo A."/>
            <person name="Tritt A."/>
            <person name="Lipzen A."/>
            <person name="Chen C."/>
            <person name="Johnson J."/>
            <person name="Sharma A."/>
            <person name="Barry K."/>
            <person name="Grigoriev I.V."/>
            <person name="Spatafora J.W."/>
        </authorList>
    </citation>
    <scope>NUCLEOTIDE SEQUENCE [LARGE SCALE GENOMIC DNA]</scope>
    <source>
        <strain evidence="3 4">AM-OR11-056</strain>
    </source>
</reference>
<feature type="region of interest" description="Disordered" evidence="1">
    <location>
        <begin position="1373"/>
        <end position="1405"/>
    </location>
</feature>
<proteinExistence type="predicted"/>
<dbReference type="InterPro" id="IPR022155">
    <property type="entry name" value="DUF3684"/>
</dbReference>
<dbReference type="Gene3D" id="3.30.565.10">
    <property type="entry name" value="Histidine kinase-like ATPase, C-terminal domain"/>
    <property type="match status" value="1"/>
</dbReference>
<comment type="caution">
    <text evidence="3">The sequence shown here is derived from an EMBL/GenBank/DDBJ whole genome shotgun (WGS) entry which is preliminary data.</text>
</comment>